<keyword evidence="2" id="KW-0732">Signal</keyword>
<organism evidence="3 4">
    <name type="scientific">Ilumatobacter coccineus (strain NBRC 103263 / KCTC 29153 / YM16-304)</name>
    <dbReference type="NCBI Taxonomy" id="1313172"/>
    <lineage>
        <taxon>Bacteria</taxon>
        <taxon>Bacillati</taxon>
        <taxon>Actinomycetota</taxon>
        <taxon>Acidimicrobiia</taxon>
        <taxon>Acidimicrobiales</taxon>
        <taxon>Ilumatobacteraceae</taxon>
        <taxon>Ilumatobacter</taxon>
    </lineage>
</organism>
<feature type="compositionally biased region" description="Acidic residues" evidence="1">
    <location>
        <begin position="26"/>
        <end position="65"/>
    </location>
</feature>
<feature type="signal peptide" evidence="2">
    <location>
        <begin position="1"/>
        <end position="21"/>
    </location>
</feature>
<keyword evidence="4" id="KW-1185">Reference proteome</keyword>
<accession>A0A6C7E4W3</accession>
<dbReference type="KEGG" id="aym:YM304_25400"/>
<dbReference type="PROSITE" id="PS51257">
    <property type="entry name" value="PROKAR_LIPOPROTEIN"/>
    <property type="match status" value="1"/>
</dbReference>
<evidence type="ECO:0000256" key="2">
    <source>
        <dbReference type="SAM" id="SignalP"/>
    </source>
</evidence>
<gene>
    <name evidence="3" type="ORF">YM304_25400</name>
</gene>
<dbReference type="OrthoDB" id="3595952at2"/>
<evidence type="ECO:0008006" key="5">
    <source>
        <dbReference type="Google" id="ProtNLM"/>
    </source>
</evidence>
<name>A0A6C7E4W3_ILUCY</name>
<feature type="chain" id="PRO_5038821405" description="ABC transporter substrate-binding protein" evidence="2">
    <location>
        <begin position="22"/>
        <end position="417"/>
    </location>
</feature>
<evidence type="ECO:0000313" key="4">
    <source>
        <dbReference type="Proteomes" id="UP000011863"/>
    </source>
</evidence>
<dbReference type="EMBL" id="AP012057">
    <property type="protein sequence ID" value="BAN02854.1"/>
    <property type="molecule type" value="Genomic_DNA"/>
</dbReference>
<reference evidence="3 4" key="1">
    <citation type="journal article" date="2013" name="Int. J. Syst. Evol. Microbiol.">
        <title>Ilumatobacter nonamiense sp. nov. and Ilumatobacter coccineum sp. nov., isolated from seashore sand.</title>
        <authorList>
            <person name="Matsumoto A."/>
            <person name="Kasai H."/>
            <person name="Matsuo Y."/>
            <person name="Shizuri Y."/>
            <person name="Ichikawa N."/>
            <person name="Fujita N."/>
            <person name="Omura S."/>
            <person name="Takahashi Y."/>
        </authorList>
    </citation>
    <scope>NUCLEOTIDE SEQUENCE [LARGE SCALE GENOMIC DNA]</scope>
    <source>
        <strain evidence="4">NBRC 103263 / KCTC 29153 / YM16-304</strain>
    </source>
</reference>
<evidence type="ECO:0000256" key="1">
    <source>
        <dbReference type="SAM" id="MobiDB-lite"/>
    </source>
</evidence>
<feature type="region of interest" description="Disordered" evidence="1">
    <location>
        <begin position="24"/>
        <end position="65"/>
    </location>
</feature>
<protein>
    <recommendedName>
        <fullName evidence="5">ABC transporter substrate-binding protein</fullName>
    </recommendedName>
</protein>
<evidence type="ECO:0000313" key="3">
    <source>
        <dbReference type="EMBL" id="BAN02854.1"/>
    </source>
</evidence>
<dbReference type="AlphaFoldDB" id="A0A6C7E4W3"/>
<proteinExistence type="predicted"/>
<sequence>MRTTRTTKTAAFGIVAALSIAACGSDEPEAEAPADEPAETTAEEPADEEAMDEEAMDEEAMDEEDDGAMVEMEATSLVDVCPETIVIQTDWFPEAEHGALYQMFGEGAEINADTKVVTGDLVTHAGDTGVDLEVRTGGPAIGFQQVVSTMAQDDSITFGYVATDEAIENYADNPTTAFVAPLEINPQIIMWDPATYPDVTSIADLATAKDGEGVTIRYFESGAYMQYLLSSGQVTEAQLDGSYDGGPAVFIAENGAIAQQGFASAEPYNYENAFEDWGKPVAFELIHDAGWQAYAAPLAVLDSKKAELTDCMAAFAPIVQQAVVDYVADPAATNELIIQAVNDYADFWTYDEGLATDSVAKQLELGLIGNGPDATVGNFDLDRIAGFIEVASPVFGAEGITPDDLVTNEYIDESIGL</sequence>
<dbReference type="Proteomes" id="UP000011863">
    <property type="component" value="Chromosome"/>
</dbReference>
<dbReference type="RefSeq" id="WP_015442101.1">
    <property type="nucleotide sequence ID" value="NC_020520.1"/>
</dbReference>